<dbReference type="Gene3D" id="1.10.12.10">
    <property type="entry name" value="Lyase 2-enoyl-coa Hydratase, Chain A, domain 2"/>
    <property type="match status" value="1"/>
</dbReference>
<name>K4KQU6_SIMAS</name>
<dbReference type="HOGENOM" id="CLU_009834_7_6_6"/>
<dbReference type="Proteomes" id="UP000000466">
    <property type="component" value="Chromosome"/>
</dbReference>
<evidence type="ECO:0000256" key="2">
    <source>
        <dbReference type="ARBA" id="ARBA00023239"/>
    </source>
</evidence>
<dbReference type="InterPro" id="IPR001753">
    <property type="entry name" value="Enoyl-CoA_hydra/iso"/>
</dbReference>
<dbReference type="eggNOG" id="COG1024">
    <property type="taxonomic scope" value="Bacteria"/>
</dbReference>
<dbReference type="RefSeq" id="WP_015048651.1">
    <property type="nucleotide sequence ID" value="NC_018868.3"/>
</dbReference>
<evidence type="ECO:0000313" key="4">
    <source>
        <dbReference type="Proteomes" id="UP000000466"/>
    </source>
</evidence>
<dbReference type="STRING" id="1117647.M5M_16840"/>
<protein>
    <submittedName>
        <fullName evidence="3">Enoyl-CoA hydratase/isomerase</fullName>
    </submittedName>
</protein>
<dbReference type="CDD" id="cd06558">
    <property type="entry name" value="crotonase-like"/>
    <property type="match status" value="1"/>
</dbReference>
<accession>K4KQU6</accession>
<dbReference type="SUPFAM" id="SSF52096">
    <property type="entry name" value="ClpP/crotonase"/>
    <property type="match status" value="1"/>
</dbReference>
<dbReference type="GO" id="GO:0016836">
    <property type="term" value="F:hydro-lyase activity"/>
    <property type="evidence" value="ECO:0007669"/>
    <property type="project" value="UniProtKB-ARBA"/>
</dbReference>
<dbReference type="Pfam" id="PF00378">
    <property type="entry name" value="ECH_1"/>
    <property type="match status" value="1"/>
</dbReference>
<evidence type="ECO:0000256" key="1">
    <source>
        <dbReference type="ARBA" id="ARBA00005254"/>
    </source>
</evidence>
<sequence>MTHAWIQMQTSAGVARVGLNRAPANAYQTELLQAINHCLTQLEADTSIRVVIIHSALPKFFCAGADIAVFQANSVEQNLALVAQARANAALIEQSHKIYLAEIAGHCLGGGLELAMACDRIFAGQGQYLLGLPEIKLGLIPGNGGSQRLVRRVGLANAMKLLATGDNVNVEAAHRMGLIDETIPAELLTESVNGFAEKVAANSGTALAATKRALREGAFLPLAEALTLEATLADSLYETQDAREGLTAFVEKRSPQFNQHKNN</sequence>
<comment type="similarity">
    <text evidence="1">Belongs to the enoyl-CoA hydratase/isomerase family.</text>
</comment>
<evidence type="ECO:0000313" key="3">
    <source>
        <dbReference type="EMBL" id="AFV00499.1"/>
    </source>
</evidence>
<dbReference type="KEGG" id="saga:M5M_16840"/>
<dbReference type="EMBL" id="CP003746">
    <property type="protein sequence ID" value="AFV00499.1"/>
    <property type="molecule type" value="Genomic_DNA"/>
</dbReference>
<dbReference type="FunFam" id="1.10.12.10:FF:000001">
    <property type="entry name" value="Probable enoyl-CoA hydratase, mitochondrial"/>
    <property type="match status" value="1"/>
</dbReference>
<dbReference type="GO" id="GO:0006635">
    <property type="term" value="P:fatty acid beta-oxidation"/>
    <property type="evidence" value="ECO:0007669"/>
    <property type="project" value="TreeGrafter"/>
</dbReference>
<reference evidence="3 4" key="1">
    <citation type="journal article" date="2013" name="Genome Announc.">
        <title>Complete genome sequence of Simiduia agarivorans SA1(T), a marine bacterium able to degrade a variety of polysaccharides.</title>
        <authorList>
            <person name="Lin S.Y."/>
            <person name="Shieh W.Y."/>
            <person name="Chen J.S."/>
            <person name="Tang S.L."/>
        </authorList>
    </citation>
    <scope>NUCLEOTIDE SEQUENCE [LARGE SCALE GENOMIC DNA]</scope>
    <source>
        <strain evidence="4">DSM 21679 / JCM 13881 / BCRC 17597 / SA1</strain>
    </source>
</reference>
<dbReference type="InterPro" id="IPR014748">
    <property type="entry name" value="Enoyl-CoA_hydra_C"/>
</dbReference>
<proteinExistence type="inferred from homology"/>
<dbReference type="OrthoDB" id="9775794at2"/>
<keyword evidence="4" id="KW-1185">Reference proteome</keyword>
<dbReference type="PANTHER" id="PTHR11941:SF54">
    <property type="entry name" value="ENOYL-COA HYDRATASE, MITOCHONDRIAL"/>
    <property type="match status" value="1"/>
</dbReference>
<gene>
    <name evidence="3" type="ordered locus">M5M_16840</name>
</gene>
<dbReference type="GO" id="GO:0016853">
    <property type="term" value="F:isomerase activity"/>
    <property type="evidence" value="ECO:0007669"/>
    <property type="project" value="UniProtKB-KW"/>
</dbReference>
<dbReference type="PANTHER" id="PTHR11941">
    <property type="entry name" value="ENOYL-COA HYDRATASE-RELATED"/>
    <property type="match status" value="1"/>
</dbReference>
<dbReference type="Gene3D" id="3.90.226.10">
    <property type="entry name" value="2-enoyl-CoA Hydratase, Chain A, domain 1"/>
    <property type="match status" value="1"/>
</dbReference>
<dbReference type="InterPro" id="IPR029045">
    <property type="entry name" value="ClpP/crotonase-like_dom_sf"/>
</dbReference>
<dbReference type="AlphaFoldDB" id="K4KQU6"/>
<organism evidence="3 4">
    <name type="scientific">Simiduia agarivorans (strain DSM 21679 / JCM 13881 / BCRC 17597 / SA1)</name>
    <dbReference type="NCBI Taxonomy" id="1117647"/>
    <lineage>
        <taxon>Bacteria</taxon>
        <taxon>Pseudomonadati</taxon>
        <taxon>Pseudomonadota</taxon>
        <taxon>Gammaproteobacteria</taxon>
        <taxon>Cellvibrionales</taxon>
        <taxon>Cellvibrionaceae</taxon>
        <taxon>Simiduia</taxon>
    </lineage>
</organism>
<keyword evidence="2" id="KW-0456">Lyase</keyword>